<dbReference type="SUPFAM" id="SSF46689">
    <property type="entry name" value="Homeodomain-like"/>
    <property type="match status" value="1"/>
</dbReference>
<keyword evidence="6" id="KW-1185">Reference proteome</keyword>
<dbReference type="InterPro" id="IPR009057">
    <property type="entry name" value="Homeodomain-like_sf"/>
</dbReference>
<dbReference type="RefSeq" id="WP_124735051.1">
    <property type="nucleotide sequence ID" value="NZ_WSSB01000002.1"/>
</dbReference>
<evidence type="ECO:0000259" key="4">
    <source>
        <dbReference type="Pfam" id="PF02954"/>
    </source>
</evidence>
<dbReference type="Proteomes" id="UP000467214">
    <property type="component" value="Unassembled WGS sequence"/>
</dbReference>
<dbReference type="PIRSF" id="PIRSF002097">
    <property type="entry name" value="DNA-binding_Fis"/>
    <property type="match status" value="1"/>
</dbReference>
<dbReference type="InterPro" id="IPR005412">
    <property type="entry name" value="Fis_DNA-bd"/>
</dbReference>
<evidence type="ECO:0000313" key="6">
    <source>
        <dbReference type="Proteomes" id="UP000467214"/>
    </source>
</evidence>
<sequence>MQNHEHISHSVKLAMEQYFRDLDGETPTAVYDMVLACVEKPLIEVVLVHTQGNQTRAAELLGLNRNTLRKKMKAYSLI</sequence>
<dbReference type="GO" id="GO:0006355">
    <property type="term" value="P:regulation of DNA-templated transcription"/>
    <property type="evidence" value="ECO:0007669"/>
    <property type="project" value="InterPro"/>
</dbReference>
<dbReference type="InterPro" id="IPR050207">
    <property type="entry name" value="Trans_regulatory_Fis"/>
</dbReference>
<gene>
    <name evidence="5" type="ORF">GQF02_03495</name>
</gene>
<keyword evidence="2" id="KW-0238">DNA-binding</keyword>
<comment type="similarity">
    <text evidence="1">Belongs to the transcriptional regulatory Fis family.</text>
</comment>
<comment type="caution">
    <text evidence="5">The sequence shown here is derived from an EMBL/GenBank/DDBJ whole genome shotgun (WGS) entry which is preliminary data.</text>
</comment>
<dbReference type="Pfam" id="PF02954">
    <property type="entry name" value="HTH_8"/>
    <property type="match status" value="1"/>
</dbReference>
<evidence type="ECO:0000313" key="5">
    <source>
        <dbReference type="EMBL" id="MXR36039.1"/>
    </source>
</evidence>
<dbReference type="PANTHER" id="PTHR47918">
    <property type="entry name" value="DNA-BINDING PROTEIN FIS"/>
    <property type="match status" value="1"/>
</dbReference>
<dbReference type="AlphaFoldDB" id="A0A845BIL3"/>
<dbReference type="EMBL" id="WSSB01000002">
    <property type="protein sequence ID" value="MXR36039.1"/>
    <property type="molecule type" value="Genomic_DNA"/>
</dbReference>
<accession>A0A845BIL3</accession>
<dbReference type="GO" id="GO:0043565">
    <property type="term" value="F:sequence-specific DNA binding"/>
    <property type="evidence" value="ECO:0007669"/>
    <property type="project" value="InterPro"/>
</dbReference>
<dbReference type="PANTHER" id="PTHR47918:SF1">
    <property type="entry name" value="DNA-BINDING PROTEIN FIS"/>
    <property type="match status" value="1"/>
</dbReference>
<organism evidence="5 6">
    <name type="scientific">Craterilacuibacter sinensis</name>
    <dbReference type="NCBI Taxonomy" id="2686017"/>
    <lineage>
        <taxon>Bacteria</taxon>
        <taxon>Pseudomonadati</taxon>
        <taxon>Pseudomonadota</taxon>
        <taxon>Betaproteobacteria</taxon>
        <taxon>Neisseriales</taxon>
        <taxon>Neisseriaceae</taxon>
        <taxon>Craterilacuibacter</taxon>
    </lineage>
</organism>
<dbReference type="Gene3D" id="1.10.10.60">
    <property type="entry name" value="Homeodomain-like"/>
    <property type="match status" value="1"/>
</dbReference>
<evidence type="ECO:0000256" key="2">
    <source>
        <dbReference type="ARBA" id="ARBA00023125"/>
    </source>
</evidence>
<protein>
    <recommendedName>
        <fullName evidence="3">Putative Fis-like DNA-binding protein</fullName>
    </recommendedName>
</protein>
<dbReference type="InterPro" id="IPR002197">
    <property type="entry name" value="HTH_Fis"/>
</dbReference>
<proteinExistence type="inferred from homology"/>
<reference evidence="5 6" key="1">
    <citation type="submission" date="2019-12" db="EMBL/GenBank/DDBJ databases">
        <title>Neisseriaceae gen. nov. sp. Genome sequencing and assembly.</title>
        <authorList>
            <person name="Liu Z."/>
            <person name="Li A."/>
        </authorList>
    </citation>
    <scope>NUCLEOTIDE SEQUENCE [LARGE SCALE GENOMIC DNA]</scope>
    <source>
        <strain evidence="5 6">B2N2-7</strain>
    </source>
</reference>
<evidence type="ECO:0000256" key="3">
    <source>
        <dbReference type="ARBA" id="ARBA00029540"/>
    </source>
</evidence>
<evidence type="ECO:0000256" key="1">
    <source>
        <dbReference type="ARBA" id="ARBA00008559"/>
    </source>
</evidence>
<name>A0A845BIL3_9NEIS</name>
<feature type="domain" description="DNA binding HTH" evidence="4">
    <location>
        <begin position="37"/>
        <end position="75"/>
    </location>
</feature>
<dbReference type="PRINTS" id="PR01590">
    <property type="entry name" value="HTHFIS"/>
</dbReference>